<evidence type="ECO:0000313" key="3">
    <source>
        <dbReference type="EMBL" id="CAD1830121.1"/>
    </source>
</evidence>
<dbReference type="EMBL" id="LR862148">
    <property type="protein sequence ID" value="CAD1830121.1"/>
    <property type="molecule type" value="Genomic_DNA"/>
</dbReference>
<gene>
    <name evidence="3" type="ORF">CB5_LOCUS13332</name>
</gene>
<feature type="compositionally biased region" description="Low complexity" evidence="1">
    <location>
        <begin position="444"/>
        <end position="463"/>
    </location>
</feature>
<reference evidence="3" key="1">
    <citation type="submission" date="2020-07" db="EMBL/GenBank/DDBJ databases">
        <authorList>
            <person name="Lin J."/>
        </authorList>
    </citation>
    <scope>NUCLEOTIDE SEQUENCE</scope>
</reference>
<evidence type="ECO:0000256" key="1">
    <source>
        <dbReference type="SAM" id="MobiDB-lite"/>
    </source>
</evidence>
<feature type="region of interest" description="Disordered" evidence="1">
    <location>
        <begin position="386"/>
        <end position="463"/>
    </location>
</feature>
<name>A0A6V7PGY5_ANACO</name>
<feature type="domain" description="Tf2-1-like SH3-like" evidence="2">
    <location>
        <begin position="269"/>
        <end position="306"/>
    </location>
</feature>
<feature type="domain" description="Tf2-1-like SH3-like" evidence="2">
    <location>
        <begin position="80"/>
        <end position="145"/>
    </location>
</feature>
<feature type="compositionally biased region" description="Low complexity" evidence="1">
    <location>
        <begin position="405"/>
        <end position="423"/>
    </location>
</feature>
<evidence type="ECO:0000259" key="2">
    <source>
        <dbReference type="Pfam" id="PF24626"/>
    </source>
</evidence>
<dbReference type="InterPro" id="IPR056924">
    <property type="entry name" value="SH3_Tf2-1"/>
</dbReference>
<dbReference type="PANTHER" id="PTHR46148:SF60">
    <property type="entry name" value="CHROMO DOMAIN-CONTAINING PROTEIN"/>
    <property type="match status" value="1"/>
</dbReference>
<dbReference type="Pfam" id="PF24626">
    <property type="entry name" value="SH3_Tf2-1"/>
    <property type="match status" value="2"/>
</dbReference>
<protein>
    <recommendedName>
        <fullName evidence="2">Tf2-1-like SH3-like domain-containing protein</fullName>
    </recommendedName>
</protein>
<proteinExistence type="predicted"/>
<sequence>MITNLKLQVSPPGIGVAPLVVLGSQKVSGAFGQAVGTKVGFGYLEAEEKVRVVRRHLLTAQSRQRSYANIRRRDLEFQIGDHVFLKVSPSKGIRRFGVRGKLSPRYIGPFEVLERVGPVAYRIALPPRLVGTHDVFHVSALRKYVFDPSHVINFTPLEIGEDLRYEERPLRILARETKELRNRDTHCSQVPTRPVWRPLRANATRTCPDTLQSCRQASAKIPGLYILPHYKKFRPRNSGIPQLGTSNSLAIQRDSQIWSAWKAQSTLHWPFEVLERVGPVAYRIALPPRLVGTHDVFHVSALRKYVFDPSHVINFTPLEIGEDLRYEERPLRILARETKELRNRVIPGRGGGGRGSLSVDHFSSDLIRAHAVADLAEIAGALPIASSSDEPTSSFRRLSFSHDNTPTSSPISDPTPTAPILRTPAPPAPAPAEEARDPSPPTTFPLTSSAATPSPTSRRSPAT</sequence>
<accession>A0A6V7PGY5</accession>
<feature type="compositionally biased region" description="Polar residues" evidence="1">
    <location>
        <begin position="386"/>
        <end position="404"/>
    </location>
</feature>
<dbReference type="AlphaFoldDB" id="A0A6V7PGY5"/>
<organism evidence="3">
    <name type="scientific">Ananas comosus var. bracteatus</name>
    <name type="common">red pineapple</name>
    <dbReference type="NCBI Taxonomy" id="296719"/>
    <lineage>
        <taxon>Eukaryota</taxon>
        <taxon>Viridiplantae</taxon>
        <taxon>Streptophyta</taxon>
        <taxon>Embryophyta</taxon>
        <taxon>Tracheophyta</taxon>
        <taxon>Spermatophyta</taxon>
        <taxon>Magnoliopsida</taxon>
        <taxon>Liliopsida</taxon>
        <taxon>Poales</taxon>
        <taxon>Bromeliaceae</taxon>
        <taxon>Bromelioideae</taxon>
        <taxon>Ananas</taxon>
    </lineage>
</organism>
<dbReference type="PANTHER" id="PTHR46148">
    <property type="entry name" value="CHROMO DOMAIN-CONTAINING PROTEIN"/>
    <property type="match status" value="1"/>
</dbReference>